<proteinExistence type="predicted"/>
<protein>
    <submittedName>
        <fullName evidence="1">Uncharacterized protein</fullName>
    </submittedName>
</protein>
<dbReference type="Proteomes" id="UP000184603">
    <property type="component" value="Unassembled WGS sequence"/>
</dbReference>
<accession>A0A1M7YBZ5</accession>
<reference evidence="1 2" key="1">
    <citation type="submission" date="2016-12" db="EMBL/GenBank/DDBJ databases">
        <authorList>
            <person name="Song W.-J."/>
            <person name="Kurnit D.M."/>
        </authorList>
    </citation>
    <scope>NUCLEOTIDE SEQUENCE [LARGE SCALE GENOMIC DNA]</scope>
    <source>
        <strain evidence="1 2">DSM 18488</strain>
    </source>
</reference>
<keyword evidence="2" id="KW-1185">Reference proteome</keyword>
<organism evidence="1 2">
    <name type="scientific">Desulfopila aestuarii DSM 18488</name>
    <dbReference type="NCBI Taxonomy" id="1121416"/>
    <lineage>
        <taxon>Bacteria</taxon>
        <taxon>Pseudomonadati</taxon>
        <taxon>Thermodesulfobacteriota</taxon>
        <taxon>Desulfobulbia</taxon>
        <taxon>Desulfobulbales</taxon>
        <taxon>Desulfocapsaceae</taxon>
        <taxon>Desulfopila</taxon>
    </lineage>
</organism>
<name>A0A1M7YBZ5_9BACT</name>
<dbReference type="EMBL" id="FRFE01000017">
    <property type="protein sequence ID" value="SHO50157.1"/>
    <property type="molecule type" value="Genomic_DNA"/>
</dbReference>
<sequence length="118" mass="13857">MRHRKRAVHRTTLFQILPEEMVDECVFSDTEKFCACYVIKGFLDISSQMYTTTSSNTTISYHLCRYGKGSPLCCFKLFFLLSHSLRLRSLAESDFHYLIHVFDREKLHLISDILGYFS</sequence>
<evidence type="ECO:0000313" key="2">
    <source>
        <dbReference type="Proteomes" id="UP000184603"/>
    </source>
</evidence>
<evidence type="ECO:0000313" key="1">
    <source>
        <dbReference type="EMBL" id="SHO50157.1"/>
    </source>
</evidence>
<dbReference type="STRING" id="1121416.SAMN02745220_03287"/>
<dbReference type="AlphaFoldDB" id="A0A1M7YBZ5"/>
<gene>
    <name evidence="1" type="ORF">SAMN02745220_03287</name>
</gene>